<dbReference type="EMBL" id="JABBVZ010000001">
    <property type="protein sequence ID" value="NMP20781.1"/>
    <property type="molecule type" value="Genomic_DNA"/>
</dbReference>
<reference evidence="2 3" key="1">
    <citation type="submission" date="2020-04" db="EMBL/GenBank/DDBJ databases">
        <authorList>
            <person name="Zhang R."/>
            <person name="Schippers A."/>
        </authorList>
    </citation>
    <scope>NUCLEOTIDE SEQUENCE [LARGE SCALE GENOMIC DNA]</scope>
    <source>
        <strain evidence="2 3">DSM 109850</strain>
    </source>
</reference>
<protein>
    <submittedName>
        <fullName evidence="2">LysM peptidoglycan-binding domain-containing protein</fullName>
    </submittedName>
</protein>
<dbReference type="SMART" id="SM00257">
    <property type="entry name" value="LysM"/>
    <property type="match status" value="1"/>
</dbReference>
<evidence type="ECO:0000313" key="3">
    <source>
        <dbReference type="Proteomes" id="UP000533476"/>
    </source>
</evidence>
<name>A0A7Y0L020_9FIRM</name>
<sequence>MKDLNHPGAVSPIADPIDPLINVSPGMALSQSTVPVVNVSPSPVSKSLPGRSLKYVVKAGDTLSGIAVQFGARDLIAAEDAIAQASHVANKNLIFVGQVLTIPQPLP</sequence>
<proteinExistence type="predicted"/>
<accession>A0A7Y0L020</accession>
<dbReference type="SUPFAM" id="SSF54106">
    <property type="entry name" value="LysM domain"/>
    <property type="match status" value="1"/>
</dbReference>
<dbReference type="InterPro" id="IPR018392">
    <property type="entry name" value="LysM"/>
</dbReference>
<dbReference type="CDD" id="cd00118">
    <property type="entry name" value="LysM"/>
    <property type="match status" value="1"/>
</dbReference>
<dbReference type="PROSITE" id="PS51782">
    <property type="entry name" value="LYSM"/>
    <property type="match status" value="1"/>
</dbReference>
<dbReference type="Proteomes" id="UP000533476">
    <property type="component" value="Unassembled WGS sequence"/>
</dbReference>
<dbReference type="Gene3D" id="3.10.350.10">
    <property type="entry name" value="LysM domain"/>
    <property type="match status" value="1"/>
</dbReference>
<dbReference type="AlphaFoldDB" id="A0A7Y0L020"/>
<keyword evidence="3" id="KW-1185">Reference proteome</keyword>
<feature type="domain" description="LysM" evidence="1">
    <location>
        <begin position="53"/>
        <end position="102"/>
    </location>
</feature>
<evidence type="ECO:0000313" key="2">
    <source>
        <dbReference type="EMBL" id="NMP20781.1"/>
    </source>
</evidence>
<gene>
    <name evidence="2" type="ORF">HIJ39_00195</name>
</gene>
<dbReference type="InterPro" id="IPR036779">
    <property type="entry name" value="LysM_dom_sf"/>
</dbReference>
<evidence type="ECO:0000259" key="1">
    <source>
        <dbReference type="PROSITE" id="PS51782"/>
    </source>
</evidence>
<dbReference type="Pfam" id="PF01476">
    <property type="entry name" value="LysM"/>
    <property type="match status" value="1"/>
</dbReference>
<organism evidence="2 3">
    <name type="scientific">Sulfobacillus harzensis</name>
    <dbReference type="NCBI Taxonomy" id="2729629"/>
    <lineage>
        <taxon>Bacteria</taxon>
        <taxon>Bacillati</taxon>
        <taxon>Bacillota</taxon>
        <taxon>Clostridia</taxon>
        <taxon>Eubacteriales</taxon>
        <taxon>Clostridiales Family XVII. Incertae Sedis</taxon>
        <taxon>Sulfobacillus</taxon>
    </lineage>
</organism>
<comment type="caution">
    <text evidence="2">The sequence shown here is derived from an EMBL/GenBank/DDBJ whole genome shotgun (WGS) entry which is preliminary data.</text>
</comment>